<proteinExistence type="predicted"/>
<keyword evidence="3" id="KW-1185">Reference proteome</keyword>
<evidence type="ECO:0000259" key="1">
    <source>
        <dbReference type="Pfam" id="PF06568"/>
    </source>
</evidence>
<gene>
    <name evidence="2" type="ORF">CEW89_09340</name>
</gene>
<dbReference type="RefSeq" id="WP_066705178.1">
    <property type="nucleotide sequence ID" value="NZ_CP022196.1"/>
</dbReference>
<reference evidence="2 3" key="1">
    <citation type="submission" date="2017-06" db="EMBL/GenBank/DDBJ databases">
        <title>Celeribacter sp. TSPH2 complete genome sequence.</title>
        <authorList>
            <person name="Woo J.-H."/>
            <person name="Kim H.-S."/>
        </authorList>
    </citation>
    <scope>NUCLEOTIDE SEQUENCE [LARGE SCALE GENOMIC DNA]</scope>
    <source>
        <strain evidence="2 3">TSPH2</strain>
    </source>
</reference>
<dbReference type="Pfam" id="PF06568">
    <property type="entry name" value="YjiS-like"/>
    <property type="match status" value="1"/>
</dbReference>
<name>A0A291GCH5_9RHOB</name>
<dbReference type="InterPro" id="IPR009506">
    <property type="entry name" value="YjiS-like"/>
</dbReference>
<feature type="domain" description="YjiS-like" evidence="1">
    <location>
        <begin position="24"/>
        <end position="58"/>
    </location>
</feature>
<dbReference type="AlphaFoldDB" id="A0A291GCH5"/>
<accession>A0A291GCH5</accession>
<evidence type="ECO:0000313" key="3">
    <source>
        <dbReference type="Proteomes" id="UP000217935"/>
    </source>
</evidence>
<dbReference type="EMBL" id="CP022196">
    <property type="protein sequence ID" value="ATG47750.1"/>
    <property type="molecule type" value="Genomic_DNA"/>
</dbReference>
<protein>
    <recommendedName>
        <fullName evidence="1">YjiS-like domain-containing protein</fullName>
    </recommendedName>
</protein>
<dbReference type="Proteomes" id="UP000217935">
    <property type="component" value="Chromosome"/>
</dbReference>
<dbReference type="KEGG" id="ceh:CEW89_09340"/>
<evidence type="ECO:0000313" key="2">
    <source>
        <dbReference type="EMBL" id="ATG47750.1"/>
    </source>
</evidence>
<dbReference type="OrthoDB" id="8116725at2"/>
<sequence length="69" mass="7225">MTTLSHTLAPSSASGTKGFGAGLFGKLAAYRHAAKTLKALEALSDRELADIGLNRSDITDVAYGRMTRA</sequence>
<organism evidence="2 3">
    <name type="scientific">Celeribacter ethanolicus</name>
    <dbReference type="NCBI Taxonomy" id="1758178"/>
    <lineage>
        <taxon>Bacteria</taxon>
        <taxon>Pseudomonadati</taxon>
        <taxon>Pseudomonadota</taxon>
        <taxon>Alphaproteobacteria</taxon>
        <taxon>Rhodobacterales</taxon>
        <taxon>Roseobacteraceae</taxon>
        <taxon>Celeribacter</taxon>
    </lineage>
</organism>